<evidence type="ECO:0000313" key="4">
    <source>
        <dbReference type="Proteomes" id="UP000799118"/>
    </source>
</evidence>
<evidence type="ECO:0000256" key="1">
    <source>
        <dbReference type="PROSITE-ProRule" id="PRU00266"/>
    </source>
</evidence>
<proteinExistence type="predicted"/>
<dbReference type="InterPro" id="IPR014720">
    <property type="entry name" value="dsRBD_dom"/>
</dbReference>
<dbReference type="PROSITE" id="PS50137">
    <property type="entry name" value="DS_RBD"/>
    <property type="match status" value="1"/>
</dbReference>
<dbReference type="Gene3D" id="3.30.160.20">
    <property type="match status" value="1"/>
</dbReference>
<sequence>MSTKYTTLSTKYTTQINNYFQAQGRETSALTFQVSCEGASDKAMWTVVCKVSGEQKGVGTASTKAVAKDLASKAALEALGVETT</sequence>
<reference evidence="3" key="1">
    <citation type="journal article" date="2019" name="Environ. Microbiol.">
        <title>Fungal ecological strategies reflected in gene transcription - a case study of two litter decomposers.</title>
        <authorList>
            <person name="Barbi F."/>
            <person name="Kohler A."/>
            <person name="Barry K."/>
            <person name="Baskaran P."/>
            <person name="Daum C."/>
            <person name="Fauchery L."/>
            <person name="Ihrmark K."/>
            <person name="Kuo A."/>
            <person name="LaButti K."/>
            <person name="Lipzen A."/>
            <person name="Morin E."/>
            <person name="Grigoriev I.V."/>
            <person name="Henrissat B."/>
            <person name="Lindahl B."/>
            <person name="Martin F."/>
        </authorList>
    </citation>
    <scope>NUCLEOTIDE SEQUENCE</scope>
    <source>
        <strain evidence="3">JB14</strain>
    </source>
</reference>
<feature type="domain" description="DRBM" evidence="2">
    <location>
        <begin position="11"/>
        <end position="81"/>
    </location>
</feature>
<dbReference type="EMBL" id="ML769388">
    <property type="protein sequence ID" value="KAE9409242.1"/>
    <property type="molecule type" value="Genomic_DNA"/>
</dbReference>
<dbReference type="GO" id="GO:0003723">
    <property type="term" value="F:RNA binding"/>
    <property type="evidence" value="ECO:0007669"/>
    <property type="project" value="UniProtKB-UniRule"/>
</dbReference>
<keyword evidence="1" id="KW-0694">RNA-binding</keyword>
<dbReference type="CDD" id="cd00048">
    <property type="entry name" value="DSRM_SF"/>
    <property type="match status" value="1"/>
</dbReference>
<dbReference type="Proteomes" id="UP000799118">
    <property type="component" value="Unassembled WGS sequence"/>
</dbReference>
<dbReference type="OrthoDB" id="3246846at2759"/>
<keyword evidence="4" id="KW-1185">Reference proteome</keyword>
<evidence type="ECO:0000313" key="3">
    <source>
        <dbReference type="EMBL" id="KAE9409242.1"/>
    </source>
</evidence>
<dbReference type="SUPFAM" id="SSF54768">
    <property type="entry name" value="dsRNA-binding domain-like"/>
    <property type="match status" value="1"/>
</dbReference>
<gene>
    <name evidence="3" type="ORF">BT96DRAFT_586201</name>
</gene>
<name>A0A6A4IAS4_9AGAR</name>
<evidence type="ECO:0000259" key="2">
    <source>
        <dbReference type="PROSITE" id="PS50137"/>
    </source>
</evidence>
<accession>A0A6A4IAS4</accession>
<organism evidence="3 4">
    <name type="scientific">Gymnopus androsaceus JB14</name>
    <dbReference type="NCBI Taxonomy" id="1447944"/>
    <lineage>
        <taxon>Eukaryota</taxon>
        <taxon>Fungi</taxon>
        <taxon>Dikarya</taxon>
        <taxon>Basidiomycota</taxon>
        <taxon>Agaricomycotina</taxon>
        <taxon>Agaricomycetes</taxon>
        <taxon>Agaricomycetidae</taxon>
        <taxon>Agaricales</taxon>
        <taxon>Marasmiineae</taxon>
        <taxon>Omphalotaceae</taxon>
        <taxon>Gymnopus</taxon>
    </lineage>
</organism>
<dbReference type="Pfam" id="PF00035">
    <property type="entry name" value="dsrm"/>
    <property type="match status" value="1"/>
</dbReference>
<protein>
    <recommendedName>
        <fullName evidence="2">DRBM domain-containing protein</fullName>
    </recommendedName>
</protein>
<dbReference type="AlphaFoldDB" id="A0A6A4IAS4"/>
<dbReference type="SMART" id="SM00358">
    <property type="entry name" value="DSRM"/>
    <property type="match status" value="1"/>
</dbReference>